<evidence type="ECO:0008006" key="4">
    <source>
        <dbReference type="Google" id="ProtNLM"/>
    </source>
</evidence>
<name>A0ABT9P5H1_9ACTN</name>
<keyword evidence="1" id="KW-1133">Transmembrane helix</keyword>
<accession>A0ABT9P5H1</accession>
<dbReference type="Gene3D" id="1.25.40.10">
    <property type="entry name" value="Tetratricopeptide repeat domain"/>
    <property type="match status" value="1"/>
</dbReference>
<organism evidence="2 3">
    <name type="scientific">Kineosporia succinea</name>
    <dbReference type="NCBI Taxonomy" id="84632"/>
    <lineage>
        <taxon>Bacteria</taxon>
        <taxon>Bacillati</taxon>
        <taxon>Actinomycetota</taxon>
        <taxon>Actinomycetes</taxon>
        <taxon>Kineosporiales</taxon>
        <taxon>Kineosporiaceae</taxon>
        <taxon>Kineosporia</taxon>
    </lineage>
</organism>
<dbReference type="SUPFAM" id="SSF52047">
    <property type="entry name" value="RNI-like"/>
    <property type="match status" value="1"/>
</dbReference>
<dbReference type="InterPro" id="IPR011990">
    <property type="entry name" value="TPR-like_helical_dom_sf"/>
</dbReference>
<keyword evidence="1" id="KW-0472">Membrane</keyword>
<dbReference type="Gene3D" id="3.80.10.10">
    <property type="entry name" value="Ribonuclease Inhibitor"/>
    <property type="match status" value="1"/>
</dbReference>
<dbReference type="RefSeq" id="WP_307244597.1">
    <property type="nucleotide sequence ID" value="NZ_JAUSQZ010000001.1"/>
</dbReference>
<evidence type="ECO:0000313" key="3">
    <source>
        <dbReference type="Proteomes" id="UP001235712"/>
    </source>
</evidence>
<feature type="transmembrane region" description="Helical" evidence="1">
    <location>
        <begin position="464"/>
        <end position="481"/>
    </location>
</feature>
<evidence type="ECO:0000256" key="1">
    <source>
        <dbReference type="SAM" id="Phobius"/>
    </source>
</evidence>
<reference evidence="2 3" key="1">
    <citation type="submission" date="2023-07" db="EMBL/GenBank/DDBJ databases">
        <title>Sequencing the genomes of 1000 actinobacteria strains.</title>
        <authorList>
            <person name="Klenk H.-P."/>
        </authorList>
    </citation>
    <scope>NUCLEOTIDE SEQUENCE [LARGE SCALE GENOMIC DNA]</scope>
    <source>
        <strain evidence="2 3">DSM 44388</strain>
    </source>
</reference>
<gene>
    <name evidence="2" type="ORF">J2S57_003682</name>
</gene>
<protein>
    <recommendedName>
        <fullName evidence="4">Leucine rich repeat (LRR) protein</fullName>
    </recommendedName>
</protein>
<evidence type="ECO:0000313" key="2">
    <source>
        <dbReference type="EMBL" id="MDP9827933.1"/>
    </source>
</evidence>
<comment type="caution">
    <text evidence="2">The sequence shown here is derived from an EMBL/GenBank/DDBJ whole genome shotgun (WGS) entry which is preliminary data.</text>
</comment>
<dbReference type="Proteomes" id="UP001235712">
    <property type="component" value="Unassembled WGS sequence"/>
</dbReference>
<feature type="transmembrane region" description="Helical" evidence="1">
    <location>
        <begin position="388"/>
        <end position="410"/>
    </location>
</feature>
<sequence>MTAPSPVWAMNSWCDGTYLGTYLISTTSGWERWYDAQGAVDVNRIALALDAAPEALHRLSDIPQHLRGLSLAGLPATDDDVRFIARRCRELRWLDLRGTLVTAEGLAAVAKIRSLRHIGVDPQLLLSRNPNQRPQLVAGSQALVPVATGLPELDLTALHETVRKAVKEHPDTTASGPDEAVARARVLLDADQAGAGLACVAPFLASGEPAVLIVAARCLLKQNLPLQALAALAPGPPTGAVLAWRAVVLTTIHPPEAARVAKSALRETFENQVAEWALVTSYLNRGQLPLAQEALDLLRSRTYDEIDEAKLSARLARARKQYQEEAAAWQRLLAVVPDDADALAGLARAQRSARPWSFGWMRTLNRAALADIGKYGRPMMGTLRGHRLSISFVLTVLSWPVFVIAFATGGVFERHVWGASIAFALLVGNLVTWAIWFRTPRDVRRVIRNSDRLTRDRHGPSRRWLLGCVVVGAAALFLIPANNPPERYERVPEPGFTFSPPTVPTLNPDVFKSFQDDLDSMDDLLEQLDLPTETP</sequence>
<feature type="transmembrane region" description="Helical" evidence="1">
    <location>
        <begin position="416"/>
        <end position="437"/>
    </location>
</feature>
<proteinExistence type="predicted"/>
<dbReference type="InterPro" id="IPR032675">
    <property type="entry name" value="LRR_dom_sf"/>
</dbReference>
<dbReference type="EMBL" id="JAUSQZ010000001">
    <property type="protein sequence ID" value="MDP9827933.1"/>
    <property type="molecule type" value="Genomic_DNA"/>
</dbReference>
<keyword evidence="1" id="KW-0812">Transmembrane</keyword>
<keyword evidence="3" id="KW-1185">Reference proteome</keyword>